<gene>
    <name evidence="1" type="ORF">JG540_01145</name>
</gene>
<reference evidence="1 2" key="1">
    <citation type="submission" date="2020-12" db="EMBL/GenBank/DDBJ databases">
        <authorList>
            <person name="Zhou J."/>
        </authorList>
    </citation>
    <scope>NUCLEOTIDE SEQUENCE [LARGE SCALE GENOMIC DNA]</scope>
    <source>
        <strain evidence="1 2">CCUG 61299</strain>
    </source>
</reference>
<proteinExistence type="predicted"/>
<dbReference type="RefSeq" id="WP_200276212.1">
    <property type="nucleotide sequence ID" value="NZ_CP066802.1"/>
</dbReference>
<protein>
    <submittedName>
        <fullName evidence="1">Uncharacterized protein</fullName>
    </submittedName>
</protein>
<dbReference type="EMBL" id="CP066802">
    <property type="protein sequence ID" value="QQM67540.1"/>
    <property type="molecule type" value="Genomic_DNA"/>
</dbReference>
<dbReference type="AlphaFoldDB" id="A0A7T7MA42"/>
<keyword evidence="2" id="KW-1185">Reference proteome</keyword>
<accession>A0A7T7MA42</accession>
<dbReference type="Proteomes" id="UP000595895">
    <property type="component" value="Chromosome"/>
</dbReference>
<evidence type="ECO:0000313" key="1">
    <source>
        <dbReference type="EMBL" id="QQM67540.1"/>
    </source>
</evidence>
<evidence type="ECO:0000313" key="2">
    <source>
        <dbReference type="Proteomes" id="UP000595895"/>
    </source>
</evidence>
<organism evidence="1 2">
    <name type="scientific">Actinomyces weissii</name>
    <dbReference type="NCBI Taxonomy" id="675090"/>
    <lineage>
        <taxon>Bacteria</taxon>
        <taxon>Bacillati</taxon>
        <taxon>Actinomycetota</taxon>
        <taxon>Actinomycetes</taxon>
        <taxon>Actinomycetales</taxon>
        <taxon>Actinomycetaceae</taxon>
        <taxon>Actinomyces</taxon>
    </lineage>
</organism>
<dbReference type="KEGG" id="awe:JG540_01145"/>
<sequence length="162" mass="18476">MPRVITIVSPDVPEVNMFLGTTIVRTPKFTISPALDESLFGLVPHERPERPALEVPHPMIVIDGREVERVVGVRPPAEWVPCIMTQCFVPHGELYDMWVQIVADVARMCNGFAVEAGRVVPLPEPWPWYRGEDGRWCADDAWMDQNVETYYARHPEERNPAD</sequence>
<name>A0A7T7MA42_9ACTO</name>